<protein>
    <submittedName>
        <fullName evidence="8">Ectonucleotide pyrophosphatase/phosphodiesterase 1, isoform CRA_b</fullName>
    </submittedName>
</protein>
<dbReference type="InterPro" id="IPR002591">
    <property type="entry name" value="Phosphodiest/P_Trfase"/>
</dbReference>
<comment type="cofactor">
    <cofactor evidence="1">
        <name>Zn(2+)</name>
        <dbReference type="ChEBI" id="CHEBI:29105"/>
    </cofactor>
</comment>
<name>A6JUK7_RAT</name>
<evidence type="ECO:0000256" key="1">
    <source>
        <dbReference type="ARBA" id="ARBA00001947"/>
    </source>
</evidence>
<sequence>MRPVYPTKTFPNHYSIVTGLYPESHGIIDNKMYDPKMNASFSLKSKEKFNPLWYKGQPIWVTANHQEVRSGTYFWPGSDVEIDGILPDIYKVYNGSVPFEERILAVLEWLQLPSYERPHFYTLYLEEPDSSGHSHGPVSSEVIKALQKVDHIVGMLMDGLKDLGLDKCLNLILISDHGMEQGSCKKYVYLNKYLGDVNNVKVVYGPAARLRPTEVPETYYSFNYEALAKNLSCRETNQHFRPYLKHFLPKRLHFAKNDRIEPLTFYLDPQWQLALNPSERKYCGSGFHGSDNLFSNMQALFIGYGPAFKHGAEVDSFENIEVYNLMCDLLGLIPAPNNGSHGSLNHLLKKPIYTPSHPKEESFLSQCPIKSVSSDLGCTCDPSIVPIMDFEKQFNLTTDAVEDVYSMTVPNGRPRNLQKQHRVCLLHQQQFLTGYSLDLLMPLWTSYTFLSNDQFSTDDFSNCLYQDLRIPLSPMHKCSYYKSTSKLSYGFLTPPRLNRVSRQIYSEALLTSNIVPMYQSFQVIWQYLHDTVLRRYAQERNGVNVVSGPVFDFDYDGRYDSSEILKQNTRVIRSQENLIPTHFFIVLTSCKQLSESPLKCTALESSAFLLPHRPDNIESCTHGKQESAWVEELLALHRARVTDVELITGLSFYQDRQESVSELLRLKTHLPIFSQED</sequence>
<dbReference type="InterPro" id="IPR044929">
    <property type="entry name" value="DNA/RNA_non-sp_Endonuclease_sf"/>
</dbReference>
<keyword evidence="4" id="KW-0862">Zinc</keyword>
<dbReference type="SUPFAM" id="SSF53649">
    <property type="entry name" value="Alkaline phosphatase-like"/>
    <property type="match status" value="1"/>
</dbReference>
<dbReference type="EMBL" id="CH474002">
    <property type="protein sequence ID" value="EDL87773.1"/>
    <property type="molecule type" value="Genomic_DNA"/>
</dbReference>
<evidence type="ECO:0000313" key="9">
    <source>
        <dbReference type="Proteomes" id="UP000234681"/>
    </source>
</evidence>
<keyword evidence="5" id="KW-0325">Glycoprotein</keyword>
<dbReference type="AlphaFoldDB" id="A6JUK7"/>
<dbReference type="Gene3D" id="3.40.720.10">
    <property type="entry name" value="Alkaline Phosphatase, subunit A"/>
    <property type="match status" value="1"/>
</dbReference>
<dbReference type="FunFam" id="3.40.720.10:FF:000194">
    <property type="entry name" value="Uncharacterized protein"/>
    <property type="match status" value="1"/>
</dbReference>
<dbReference type="Pfam" id="PF01223">
    <property type="entry name" value="Endonuclease_NS"/>
    <property type="match status" value="1"/>
</dbReference>
<dbReference type="PANTHER" id="PTHR10151:SF77">
    <property type="entry name" value="ECTONUCLEOTIDE PYROPHOSPHATASE_PHOSPHODIESTERASE FAMILY MEMBER 1"/>
    <property type="match status" value="1"/>
</dbReference>
<dbReference type="InterPro" id="IPR020821">
    <property type="entry name" value="ENPP1-3/EXOG-like_nuc-like"/>
</dbReference>
<dbReference type="GO" id="GO:0046872">
    <property type="term" value="F:metal ion binding"/>
    <property type="evidence" value="ECO:0007669"/>
    <property type="project" value="InterPro"/>
</dbReference>
<dbReference type="PANTHER" id="PTHR10151">
    <property type="entry name" value="ECTONUCLEOTIDE PYROPHOSPHATASE/PHOSPHODIESTERASE"/>
    <property type="match status" value="1"/>
</dbReference>
<reference evidence="8 9" key="1">
    <citation type="submission" date="2005-09" db="EMBL/GenBank/DDBJ databases">
        <authorList>
            <person name="Mural R.J."/>
            <person name="Li P.W."/>
            <person name="Adams M.D."/>
            <person name="Amanatides P.G."/>
            <person name="Baden-Tillson H."/>
            <person name="Barnstead M."/>
            <person name="Chin S.H."/>
            <person name="Dew I."/>
            <person name="Evans C.A."/>
            <person name="Ferriera S."/>
            <person name="Flanigan M."/>
            <person name="Fosler C."/>
            <person name="Glodek A."/>
            <person name="Gu Z."/>
            <person name="Holt R.A."/>
            <person name="Jennings D."/>
            <person name="Kraft C.L."/>
            <person name="Lu F."/>
            <person name="Nguyen T."/>
            <person name="Nusskern D.R."/>
            <person name="Pfannkoch C.M."/>
            <person name="Sitter C."/>
            <person name="Sutton G.G."/>
            <person name="Venter J.C."/>
            <person name="Wang Z."/>
            <person name="Woodage T."/>
            <person name="Zheng X.H."/>
            <person name="Zhong F."/>
        </authorList>
    </citation>
    <scope>NUCLEOTIDE SEQUENCE [LARGE SCALE GENOMIC DNA]</scope>
    <source>
        <strain>BN</strain>
        <strain evidence="9">Sprague-Dawley</strain>
    </source>
</reference>
<dbReference type="SMART" id="SM00477">
    <property type="entry name" value="NUC"/>
    <property type="match status" value="1"/>
</dbReference>
<dbReference type="CDD" id="cd00091">
    <property type="entry name" value="NUC"/>
    <property type="match status" value="1"/>
</dbReference>
<evidence type="ECO:0000313" key="8">
    <source>
        <dbReference type="EMBL" id="EDL87773.1"/>
    </source>
</evidence>
<evidence type="ECO:0000259" key="6">
    <source>
        <dbReference type="SMART" id="SM00477"/>
    </source>
</evidence>
<evidence type="ECO:0000313" key="10">
    <source>
        <dbReference type="RGD" id="628825"/>
    </source>
</evidence>
<organism evidence="8 9">
    <name type="scientific">Rattus norvegicus</name>
    <name type="common">Rat</name>
    <dbReference type="NCBI Taxonomy" id="10116"/>
    <lineage>
        <taxon>Eukaryota</taxon>
        <taxon>Metazoa</taxon>
        <taxon>Chordata</taxon>
        <taxon>Craniata</taxon>
        <taxon>Vertebrata</taxon>
        <taxon>Euteleostomi</taxon>
        <taxon>Mammalia</taxon>
        <taxon>Eutheria</taxon>
        <taxon>Euarchontoglires</taxon>
        <taxon>Glires</taxon>
        <taxon>Rodentia</taxon>
        <taxon>Myomorpha</taxon>
        <taxon>Muroidea</taxon>
        <taxon>Muridae</taxon>
        <taxon>Murinae</taxon>
        <taxon>Rattus</taxon>
    </lineage>
</organism>
<dbReference type="InterPro" id="IPR044925">
    <property type="entry name" value="His-Me_finger_sf"/>
</dbReference>
<proteinExistence type="predicted"/>
<evidence type="ECO:0000256" key="4">
    <source>
        <dbReference type="ARBA" id="ARBA00022833"/>
    </source>
</evidence>
<dbReference type="SUPFAM" id="SSF54060">
    <property type="entry name" value="His-Me finger endonucleases"/>
    <property type="match status" value="1"/>
</dbReference>
<evidence type="ECO:0000256" key="2">
    <source>
        <dbReference type="ARBA" id="ARBA00022723"/>
    </source>
</evidence>
<evidence type="ECO:0000256" key="3">
    <source>
        <dbReference type="ARBA" id="ARBA00022801"/>
    </source>
</evidence>
<accession>A6JUK7</accession>
<dbReference type="GO" id="GO:0003676">
    <property type="term" value="F:nucleic acid binding"/>
    <property type="evidence" value="ECO:0007669"/>
    <property type="project" value="InterPro"/>
</dbReference>
<dbReference type="Pfam" id="PF01663">
    <property type="entry name" value="Phosphodiest"/>
    <property type="match status" value="1"/>
</dbReference>
<feature type="domain" description="DNA/RNA non-specific endonuclease/pyrophosphatase/phosphodiesterase" evidence="7">
    <location>
        <begin position="427"/>
        <end position="659"/>
    </location>
</feature>
<dbReference type="SMART" id="SM00892">
    <property type="entry name" value="Endonuclease_NS"/>
    <property type="match status" value="1"/>
</dbReference>
<dbReference type="CDD" id="cd16018">
    <property type="entry name" value="Enpp"/>
    <property type="match status" value="1"/>
</dbReference>
<evidence type="ECO:0000256" key="5">
    <source>
        <dbReference type="ARBA" id="ARBA00023180"/>
    </source>
</evidence>
<dbReference type="Gene3D" id="3.40.570.10">
    <property type="entry name" value="Extracellular Endonuclease, subunit A"/>
    <property type="match status" value="1"/>
</dbReference>
<gene>
    <name evidence="8 10" type="primary">Enpp1</name>
    <name evidence="8" type="ORF">rCG_42112</name>
</gene>
<dbReference type="InterPro" id="IPR017850">
    <property type="entry name" value="Alkaline_phosphatase_core_sf"/>
</dbReference>
<dbReference type="GO" id="GO:0016787">
    <property type="term" value="F:hydrolase activity"/>
    <property type="evidence" value="ECO:0007669"/>
    <property type="project" value="UniProtKB-KW"/>
</dbReference>
<dbReference type="FunFam" id="3.40.570.10:FF:000006">
    <property type="entry name" value="ectonucleotide pyrophosphatase/phosphodiesterase family member 1"/>
    <property type="match status" value="1"/>
</dbReference>
<feature type="domain" description="ENPP1-3/EXOG-like endonuclease/phosphodiesterase" evidence="6">
    <location>
        <begin position="428"/>
        <end position="659"/>
    </location>
</feature>
<dbReference type="InterPro" id="IPR001604">
    <property type="entry name" value="Endo_G_ENPP1-like_dom"/>
</dbReference>
<evidence type="ECO:0000259" key="7">
    <source>
        <dbReference type="SMART" id="SM00892"/>
    </source>
</evidence>
<keyword evidence="2" id="KW-0479">Metal-binding</keyword>
<keyword evidence="3" id="KW-0378">Hydrolase</keyword>
<dbReference type="RGD" id="628825">
    <property type="gene designation" value="Enpp1"/>
</dbReference>
<dbReference type="Proteomes" id="UP000234681">
    <property type="component" value="Chromosome 1"/>
</dbReference>